<dbReference type="Proteomes" id="UP000286716">
    <property type="component" value="Unassembled WGS sequence"/>
</dbReference>
<dbReference type="RefSeq" id="WP_020646537.1">
    <property type="nucleotide sequence ID" value="NZ_QHHU01000063.1"/>
</dbReference>
<name>A0A428W4E7_AMYBA</name>
<dbReference type="AlphaFoldDB" id="A0A428W4E7"/>
<organism evidence="1 2">
    <name type="scientific">Amycolatopsis balhimycina DSM 5908</name>
    <dbReference type="NCBI Taxonomy" id="1081091"/>
    <lineage>
        <taxon>Bacteria</taxon>
        <taxon>Bacillati</taxon>
        <taxon>Actinomycetota</taxon>
        <taxon>Actinomycetes</taxon>
        <taxon>Pseudonocardiales</taxon>
        <taxon>Pseudonocardiaceae</taxon>
        <taxon>Amycolatopsis</taxon>
    </lineage>
</organism>
<evidence type="ECO:0000313" key="1">
    <source>
        <dbReference type="EMBL" id="RSM37949.1"/>
    </source>
</evidence>
<keyword evidence="2" id="KW-1185">Reference proteome</keyword>
<accession>A0A428W4E7</accession>
<protein>
    <submittedName>
        <fullName evidence="1">Uncharacterized protein</fullName>
    </submittedName>
</protein>
<evidence type="ECO:0000313" key="2">
    <source>
        <dbReference type="Proteomes" id="UP000286716"/>
    </source>
</evidence>
<dbReference type="EMBL" id="QHHU01000063">
    <property type="protein sequence ID" value="RSM37949.1"/>
    <property type="molecule type" value="Genomic_DNA"/>
</dbReference>
<proteinExistence type="predicted"/>
<gene>
    <name evidence="1" type="ORF">DMA12_34945</name>
</gene>
<comment type="caution">
    <text evidence="1">The sequence shown here is derived from an EMBL/GenBank/DDBJ whole genome shotgun (WGS) entry which is preliminary data.</text>
</comment>
<sequence>MTPTARLLRLHLDSRRIRLAVALLVATALALRACSRWTHGTSTLSQLLPILIACAAAAVIAVGTRSPFGEPERAGTPLPALRQLHVLTLLTATLTGAPLDRATRLRPGLRR</sequence>
<reference evidence="1 2" key="1">
    <citation type="submission" date="2018-05" db="EMBL/GenBank/DDBJ databases">
        <title>Evolution of GPA BGCs.</title>
        <authorList>
            <person name="Waglechner N."/>
            <person name="Wright G.D."/>
        </authorList>
    </citation>
    <scope>NUCLEOTIDE SEQUENCE [LARGE SCALE GENOMIC DNA]</scope>
    <source>
        <strain evidence="1 2">DSM 5908</strain>
    </source>
</reference>